<dbReference type="OrthoDB" id="1466970at2"/>
<keyword evidence="1" id="KW-1133">Transmembrane helix</keyword>
<dbReference type="AlphaFoldDB" id="A0A506PD54"/>
<accession>A0A506PD54</accession>
<organism evidence="2 3">
    <name type="scientific">Paucihalobacter ruber</name>
    <dbReference type="NCBI Taxonomy" id="2567861"/>
    <lineage>
        <taxon>Bacteria</taxon>
        <taxon>Pseudomonadati</taxon>
        <taxon>Bacteroidota</taxon>
        <taxon>Flavobacteriia</taxon>
        <taxon>Flavobacteriales</taxon>
        <taxon>Flavobacteriaceae</taxon>
        <taxon>Paucihalobacter</taxon>
    </lineage>
</organism>
<evidence type="ECO:0000313" key="3">
    <source>
        <dbReference type="Proteomes" id="UP000317332"/>
    </source>
</evidence>
<reference evidence="2 3" key="1">
    <citation type="submission" date="2019-06" db="EMBL/GenBank/DDBJ databases">
        <title>Flavobacteriaceae Paucihalobacterium erythroidium CWB-1, complete genome.</title>
        <authorList>
            <person name="Wu S."/>
        </authorList>
    </citation>
    <scope>NUCLEOTIDE SEQUENCE [LARGE SCALE GENOMIC DNA]</scope>
    <source>
        <strain evidence="2 3">CWB-1</strain>
    </source>
</reference>
<comment type="caution">
    <text evidence="2">The sequence shown here is derived from an EMBL/GenBank/DDBJ whole genome shotgun (WGS) entry which is preliminary data.</text>
</comment>
<sequence>MKFIHRLGYYLGGFAIGLVILSFFLSGKEARCDYSPNARTTKYLSGLPKSYSDNAEAFMTKRDIDTSTVKQLIRYGKVDFGKSDTKGNPCKTYHLNSVYKGSKVQLTVENCNEKAHIVSIGDRPK</sequence>
<dbReference type="RefSeq" id="WP_140991584.1">
    <property type="nucleotide sequence ID" value="NZ_VHIQ01000008.1"/>
</dbReference>
<dbReference type="Proteomes" id="UP000317332">
    <property type="component" value="Unassembled WGS sequence"/>
</dbReference>
<keyword evidence="1" id="KW-0472">Membrane</keyword>
<proteinExistence type="predicted"/>
<dbReference type="EMBL" id="VHIQ01000008">
    <property type="protein sequence ID" value="TPV31519.1"/>
    <property type="molecule type" value="Genomic_DNA"/>
</dbReference>
<keyword evidence="3" id="KW-1185">Reference proteome</keyword>
<evidence type="ECO:0000313" key="2">
    <source>
        <dbReference type="EMBL" id="TPV31519.1"/>
    </source>
</evidence>
<keyword evidence="1" id="KW-0812">Transmembrane</keyword>
<name>A0A506PD54_9FLAO</name>
<feature type="transmembrane region" description="Helical" evidence="1">
    <location>
        <begin position="7"/>
        <end position="25"/>
    </location>
</feature>
<evidence type="ECO:0000256" key="1">
    <source>
        <dbReference type="SAM" id="Phobius"/>
    </source>
</evidence>
<protein>
    <submittedName>
        <fullName evidence="2">DUF4258 domain-containing protein</fullName>
    </submittedName>
</protein>
<gene>
    <name evidence="2" type="ORF">FJ651_15110</name>
</gene>